<feature type="domain" description="RRM" evidence="2">
    <location>
        <begin position="1"/>
        <end position="69"/>
    </location>
</feature>
<dbReference type="InterPro" id="IPR000504">
    <property type="entry name" value="RRM_dom"/>
</dbReference>
<gene>
    <name evidence="4" type="ORF">TCAL_12735</name>
</gene>
<protein>
    <submittedName>
        <fullName evidence="4">Uncharacterized protein</fullName>
    </submittedName>
</protein>
<keyword evidence="1" id="KW-0694">RNA-binding</keyword>
<dbReference type="Pfam" id="PF00076">
    <property type="entry name" value="RRM_1"/>
    <property type="match status" value="1"/>
</dbReference>
<dbReference type="InterPro" id="IPR045602">
    <property type="entry name" value="MARF1_LOTUS"/>
</dbReference>
<evidence type="ECO:0000256" key="1">
    <source>
        <dbReference type="ARBA" id="ARBA00022884"/>
    </source>
</evidence>
<dbReference type="Gene3D" id="3.30.70.330">
    <property type="match status" value="1"/>
</dbReference>
<dbReference type="GO" id="GO:0003723">
    <property type="term" value="F:RNA binding"/>
    <property type="evidence" value="ECO:0007669"/>
    <property type="project" value="UniProtKB-KW"/>
</dbReference>
<evidence type="ECO:0000313" key="4">
    <source>
        <dbReference type="EMBL" id="TRY80409.1"/>
    </source>
</evidence>
<feature type="non-terminal residue" evidence="4">
    <location>
        <position position="199"/>
    </location>
</feature>
<dbReference type="Proteomes" id="UP000318571">
    <property type="component" value="Chromosome 12"/>
</dbReference>
<keyword evidence="5" id="KW-1185">Reference proteome</keyword>
<evidence type="ECO:0000259" key="2">
    <source>
        <dbReference type="Pfam" id="PF00076"/>
    </source>
</evidence>
<proteinExistence type="predicted"/>
<feature type="domain" description="MARF1 first and second LOTUS" evidence="3">
    <location>
        <begin position="85"/>
        <end position="143"/>
    </location>
</feature>
<organism evidence="4 5">
    <name type="scientific">Tigriopus californicus</name>
    <name type="common">Marine copepod</name>
    <dbReference type="NCBI Taxonomy" id="6832"/>
    <lineage>
        <taxon>Eukaryota</taxon>
        <taxon>Metazoa</taxon>
        <taxon>Ecdysozoa</taxon>
        <taxon>Arthropoda</taxon>
        <taxon>Crustacea</taxon>
        <taxon>Multicrustacea</taxon>
        <taxon>Hexanauplia</taxon>
        <taxon>Copepoda</taxon>
        <taxon>Harpacticoida</taxon>
        <taxon>Harpacticidae</taxon>
        <taxon>Tigriopus</taxon>
    </lineage>
</organism>
<dbReference type="Pfam" id="PF19687">
    <property type="entry name" value="MARF1_LOTUS"/>
    <property type="match status" value="1"/>
</dbReference>
<dbReference type="InterPro" id="IPR012677">
    <property type="entry name" value="Nucleotide-bd_a/b_plait_sf"/>
</dbReference>
<dbReference type="SUPFAM" id="SSF54928">
    <property type="entry name" value="RNA-binding domain, RBD"/>
    <property type="match status" value="1"/>
</dbReference>
<name>A0A553PRU2_TIGCA</name>
<dbReference type="AlphaFoldDB" id="A0A553PRU2"/>
<accession>A0A553PRU2</accession>
<sequence>MVTNLDQSIEQRELKSILITMFEPFKVRQINVFTQSDGNTSASVKMASLEDAQLAISRLHRSKVGNKRILINYNNTNTTNPAILRKKVISILKEVPEGRLQLFKFRDMFEKRYASSIGVSDLYKIKDVVSITEEVSGRIVCLNAYAKYFNDENNLESKCPIHAPSNEGEGWAEKEAGTQLPSVSVSLAVLGPNLKQVLK</sequence>
<evidence type="ECO:0000313" key="5">
    <source>
        <dbReference type="Proteomes" id="UP000318571"/>
    </source>
</evidence>
<dbReference type="STRING" id="6832.A0A553PRU2"/>
<dbReference type="EMBL" id="VCGU01000001">
    <property type="protein sequence ID" value="TRY80409.1"/>
    <property type="molecule type" value="Genomic_DNA"/>
</dbReference>
<reference evidence="4 5" key="1">
    <citation type="journal article" date="2018" name="Nat. Ecol. Evol.">
        <title>Genomic signatures of mitonuclear coevolution across populations of Tigriopus californicus.</title>
        <authorList>
            <person name="Barreto F.S."/>
            <person name="Watson E.T."/>
            <person name="Lima T.G."/>
            <person name="Willett C.S."/>
            <person name="Edmands S."/>
            <person name="Li W."/>
            <person name="Burton R.S."/>
        </authorList>
    </citation>
    <scope>NUCLEOTIDE SEQUENCE [LARGE SCALE GENOMIC DNA]</scope>
    <source>
        <strain evidence="4 5">San Diego</strain>
    </source>
</reference>
<evidence type="ECO:0000259" key="3">
    <source>
        <dbReference type="Pfam" id="PF19687"/>
    </source>
</evidence>
<dbReference type="InterPro" id="IPR035979">
    <property type="entry name" value="RBD_domain_sf"/>
</dbReference>
<comment type="caution">
    <text evidence="4">The sequence shown here is derived from an EMBL/GenBank/DDBJ whole genome shotgun (WGS) entry which is preliminary data.</text>
</comment>